<dbReference type="GO" id="GO:0008939">
    <property type="term" value="F:nicotinate-nucleotide-dimethylbenzimidazole phosphoribosyltransferase activity"/>
    <property type="evidence" value="ECO:0007669"/>
    <property type="project" value="UniProtKB-UniRule"/>
</dbReference>
<gene>
    <name evidence="11" type="primary">cobT</name>
    <name evidence="12" type="ORF">DPCES_2346</name>
</gene>
<dbReference type="AlphaFoldDB" id="A0A098B080"/>
<name>A0A098B080_DESHA</name>
<evidence type="ECO:0000256" key="6">
    <source>
        <dbReference type="ARBA" id="ARBA00022573"/>
    </source>
</evidence>
<comment type="similarity">
    <text evidence="3 11">Belongs to the CobT family.</text>
</comment>
<evidence type="ECO:0000256" key="5">
    <source>
        <dbReference type="ARBA" id="ARBA00015486"/>
    </source>
</evidence>
<dbReference type="RefSeq" id="WP_018211350.1">
    <property type="nucleotide sequence ID" value="NZ_LK996017.1"/>
</dbReference>
<protein>
    <recommendedName>
        <fullName evidence="5 11">Nicotinate-nucleotide--dimethylbenzimidazole phosphoribosyltransferase</fullName>
        <shortName evidence="11">NN:DBI PRT</shortName>
        <ecNumber evidence="4 11">2.4.2.21</ecNumber>
    </recommendedName>
    <alternativeName>
        <fullName evidence="9 11">N(1)-alpha-phosphoribosyltransferase</fullName>
    </alternativeName>
</protein>
<evidence type="ECO:0000256" key="11">
    <source>
        <dbReference type="HAMAP-Rule" id="MF_00230"/>
    </source>
</evidence>
<keyword evidence="7 11" id="KW-0328">Glycosyltransferase</keyword>
<sequence>MSKTELEQDKLVDDFLRQENLSDASLEECETALDHLIQGIHGLDEQVMAAVQTRLDSLTKPQGSLGVLEALAKQLGGIQGQPWPEVQKKAILVMAGDHGVVAEGVSAFPQEVTPQMFYNFLGGGAGINVLARHAGAEVICTDVGMAFPLDPPELMAHRIMNGTHNMAQGPAMSRKEALLSLLTGAKIARQAIDSGVNVLATGEVGIGNTTPSTAIISLLTGLPPQEVTGRGTGLDDEGLIRKQNVIARSIAINQPDPKDGVDILSKIGGLEIGALAGAILTAAYSRVPILLDGVISTAAALIAVRICPTARFFLIPSHSSAEIGHRAALEQLELKPIMHLDFRLGEGTGAAIAFHLLDASIRILNEMATFESAGVSGKN</sequence>
<dbReference type="CDD" id="cd02439">
    <property type="entry name" value="DMB-PRT_CobT"/>
    <property type="match status" value="1"/>
</dbReference>
<evidence type="ECO:0000256" key="2">
    <source>
        <dbReference type="ARBA" id="ARBA00005049"/>
    </source>
</evidence>
<comment type="function">
    <text evidence="1 11">Catalyzes the synthesis of alpha-ribazole-5'-phosphate from nicotinate mononucleotide (NAMN) and 5,6-dimethylbenzimidazole (DMB).</text>
</comment>
<dbReference type="UniPathway" id="UPA00061">
    <property type="reaction ID" value="UER00516"/>
</dbReference>
<evidence type="ECO:0000256" key="8">
    <source>
        <dbReference type="ARBA" id="ARBA00022679"/>
    </source>
</evidence>
<comment type="pathway">
    <text evidence="2 11">Nucleoside biosynthesis; alpha-ribazole biosynthesis; alpha-ribazole from 5,6-dimethylbenzimidazole: step 1/2.</text>
</comment>
<dbReference type="PATRIC" id="fig|49338.4.peg.2524"/>
<evidence type="ECO:0000256" key="1">
    <source>
        <dbReference type="ARBA" id="ARBA00002197"/>
    </source>
</evidence>
<dbReference type="InterPro" id="IPR023195">
    <property type="entry name" value="Nict_dMeBzImd_PRibTrfase_N"/>
</dbReference>
<comment type="catalytic activity">
    <reaction evidence="10 11">
        <text>5,6-dimethylbenzimidazole + nicotinate beta-D-ribonucleotide = alpha-ribazole 5'-phosphate + nicotinate + H(+)</text>
        <dbReference type="Rhea" id="RHEA:11196"/>
        <dbReference type="ChEBI" id="CHEBI:15378"/>
        <dbReference type="ChEBI" id="CHEBI:15890"/>
        <dbReference type="ChEBI" id="CHEBI:32544"/>
        <dbReference type="ChEBI" id="CHEBI:57502"/>
        <dbReference type="ChEBI" id="CHEBI:57918"/>
        <dbReference type="EC" id="2.4.2.21"/>
    </reaction>
</comment>
<evidence type="ECO:0000256" key="10">
    <source>
        <dbReference type="ARBA" id="ARBA00047340"/>
    </source>
</evidence>
<feature type="active site" description="Proton acceptor" evidence="11">
    <location>
        <position position="346"/>
    </location>
</feature>
<accession>A0A098B080</accession>
<dbReference type="HAMAP" id="MF_00230">
    <property type="entry name" value="CobT"/>
    <property type="match status" value="1"/>
</dbReference>
<evidence type="ECO:0000313" key="12">
    <source>
        <dbReference type="EMBL" id="CDX02233.1"/>
    </source>
</evidence>
<dbReference type="PANTHER" id="PTHR43463">
    <property type="entry name" value="NICOTINATE-NUCLEOTIDE--DIMETHYLBENZIMIDAZOLE PHOSPHORIBOSYLTRANSFERASE"/>
    <property type="match status" value="1"/>
</dbReference>
<dbReference type="PANTHER" id="PTHR43463:SF1">
    <property type="entry name" value="NICOTINATE-NUCLEOTIDE--DIMETHYLBENZIMIDAZOLE PHOSPHORIBOSYLTRANSFERASE"/>
    <property type="match status" value="1"/>
</dbReference>
<dbReference type="InterPro" id="IPR003200">
    <property type="entry name" value="Nict_dMeBzImd_PRibTrfase"/>
</dbReference>
<dbReference type="InterPro" id="IPR017846">
    <property type="entry name" value="Nict_dMeBzImd_PRibTrfase_bact"/>
</dbReference>
<dbReference type="NCBIfam" id="NF000996">
    <property type="entry name" value="PRK00105.1"/>
    <property type="match status" value="1"/>
</dbReference>
<proteinExistence type="inferred from homology"/>
<keyword evidence="6 11" id="KW-0169">Cobalamin biosynthesis</keyword>
<dbReference type="EC" id="2.4.2.21" evidence="4 11"/>
<dbReference type="Gene3D" id="1.10.1610.10">
    <property type="match status" value="1"/>
</dbReference>
<evidence type="ECO:0000256" key="7">
    <source>
        <dbReference type="ARBA" id="ARBA00022676"/>
    </source>
</evidence>
<evidence type="ECO:0000256" key="9">
    <source>
        <dbReference type="ARBA" id="ARBA00030686"/>
    </source>
</evidence>
<dbReference type="Gene3D" id="3.40.50.10210">
    <property type="match status" value="1"/>
</dbReference>
<dbReference type="Pfam" id="PF02277">
    <property type="entry name" value="DBI_PRT"/>
    <property type="match status" value="1"/>
</dbReference>
<dbReference type="SUPFAM" id="SSF52733">
    <property type="entry name" value="Nicotinate mononucleotide:5,6-dimethylbenzimidazole phosphoribosyltransferase (CobT)"/>
    <property type="match status" value="1"/>
</dbReference>
<dbReference type="GO" id="GO:0009236">
    <property type="term" value="P:cobalamin biosynthetic process"/>
    <property type="evidence" value="ECO:0007669"/>
    <property type="project" value="UniProtKB-UniRule"/>
</dbReference>
<reference evidence="12" key="1">
    <citation type="submission" date="2014-07" db="EMBL/GenBank/DDBJ databases">
        <authorList>
            <person name="Hornung V.Bastian."/>
        </authorList>
    </citation>
    <scope>NUCLEOTIDE SEQUENCE</scope>
    <source>
        <strain evidence="12">PCE-S</strain>
    </source>
</reference>
<evidence type="ECO:0000256" key="3">
    <source>
        <dbReference type="ARBA" id="ARBA00007110"/>
    </source>
</evidence>
<organism evidence="12">
    <name type="scientific">Desulfitobacterium hafniense</name>
    <name type="common">Desulfitobacterium frappieri</name>
    <dbReference type="NCBI Taxonomy" id="49338"/>
    <lineage>
        <taxon>Bacteria</taxon>
        <taxon>Bacillati</taxon>
        <taxon>Bacillota</taxon>
        <taxon>Clostridia</taxon>
        <taxon>Eubacteriales</taxon>
        <taxon>Desulfitobacteriaceae</taxon>
        <taxon>Desulfitobacterium</taxon>
    </lineage>
</organism>
<dbReference type="NCBIfam" id="TIGR03160">
    <property type="entry name" value="cobT_DBIPRT"/>
    <property type="match status" value="1"/>
</dbReference>
<dbReference type="EMBL" id="LK996017">
    <property type="protein sequence ID" value="CDX02233.1"/>
    <property type="molecule type" value="Genomic_DNA"/>
</dbReference>
<dbReference type="FunFam" id="3.40.50.10210:FF:000001">
    <property type="entry name" value="Nicotinate-nucleotide--dimethylbenzimidazole phosphoribosyltransferase"/>
    <property type="match status" value="1"/>
</dbReference>
<evidence type="ECO:0000256" key="4">
    <source>
        <dbReference type="ARBA" id="ARBA00011991"/>
    </source>
</evidence>
<keyword evidence="8 11" id="KW-0808">Transferase</keyword>
<dbReference type="InterPro" id="IPR036087">
    <property type="entry name" value="Nict_dMeBzImd_PRibTrfase_sf"/>
</dbReference>